<proteinExistence type="predicted"/>
<reference evidence="1 2" key="1">
    <citation type="submission" date="2020-02" db="EMBL/GenBank/DDBJ databases">
        <title>Draft genome sequence of Haematococcus lacustris strain NIES-144.</title>
        <authorList>
            <person name="Morimoto D."/>
            <person name="Nakagawa S."/>
            <person name="Yoshida T."/>
            <person name="Sawayama S."/>
        </authorList>
    </citation>
    <scope>NUCLEOTIDE SEQUENCE [LARGE SCALE GENOMIC DNA]</scope>
    <source>
        <strain evidence="1 2">NIES-144</strain>
    </source>
</reference>
<keyword evidence="2" id="KW-1185">Reference proteome</keyword>
<dbReference type="Proteomes" id="UP000485058">
    <property type="component" value="Unassembled WGS sequence"/>
</dbReference>
<organism evidence="1 2">
    <name type="scientific">Haematococcus lacustris</name>
    <name type="common">Green alga</name>
    <name type="synonym">Haematococcus pluvialis</name>
    <dbReference type="NCBI Taxonomy" id="44745"/>
    <lineage>
        <taxon>Eukaryota</taxon>
        <taxon>Viridiplantae</taxon>
        <taxon>Chlorophyta</taxon>
        <taxon>core chlorophytes</taxon>
        <taxon>Chlorophyceae</taxon>
        <taxon>CS clade</taxon>
        <taxon>Chlamydomonadales</taxon>
        <taxon>Haematococcaceae</taxon>
        <taxon>Haematococcus</taxon>
    </lineage>
</organism>
<sequence length="81" mass="8919">MHLSLPGNVRGYCYFDGSGTCNKFTKAALKKYEDGLALCFGAALDAGFTTFAITPHIDNGDNEEWSLRTWRNGLAEQQGQQ</sequence>
<dbReference type="EMBL" id="BLLF01001737">
    <property type="protein sequence ID" value="GFH20977.1"/>
    <property type="molecule type" value="Genomic_DNA"/>
</dbReference>
<name>A0A699ZE41_HAELA</name>
<evidence type="ECO:0000313" key="2">
    <source>
        <dbReference type="Proteomes" id="UP000485058"/>
    </source>
</evidence>
<gene>
    <name evidence="1" type="ORF">HaLaN_18189</name>
</gene>
<protein>
    <submittedName>
        <fullName evidence="1">Uncharacterized protein</fullName>
    </submittedName>
</protein>
<dbReference type="AlphaFoldDB" id="A0A699ZE41"/>
<evidence type="ECO:0000313" key="1">
    <source>
        <dbReference type="EMBL" id="GFH20977.1"/>
    </source>
</evidence>
<comment type="caution">
    <text evidence="1">The sequence shown here is derived from an EMBL/GenBank/DDBJ whole genome shotgun (WGS) entry which is preliminary data.</text>
</comment>
<accession>A0A699ZE41</accession>